<dbReference type="OrthoDB" id="6493910at2759"/>
<dbReference type="AlphaFoldDB" id="A0A6V7HJT6"/>
<sequence length="90" mass="10470">LGTILGQSSRVTVYETQKKLAAQRDPTDENVKRLLIFSNNHINPDTTNKLLTRALKKKYIPKEKPKEAPEETTAFTEEDFKKFEKEYIDQ</sequence>
<dbReference type="InterPro" id="IPR023262">
    <property type="entry name" value="AROS"/>
</dbReference>
<reference evidence="1" key="1">
    <citation type="submission" date="2020-07" db="EMBL/GenBank/DDBJ databases">
        <authorList>
            <person name="Nazaruddin N."/>
        </authorList>
    </citation>
    <scope>NUCLEOTIDE SEQUENCE</scope>
</reference>
<keyword evidence="2" id="KW-1185">Reference proteome</keyword>
<protein>
    <submittedName>
        <fullName evidence="1">Uncharacterized protein</fullName>
    </submittedName>
</protein>
<gene>
    <name evidence="1" type="ORF">MHI_LOCUS898484</name>
</gene>
<name>A0A6V7HJT6_9HYME</name>
<evidence type="ECO:0000313" key="1">
    <source>
        <dbReference type="EMBL" id="CAD1480140.1"/>
    </source>
</evidence>
<dbReference type="EMBL" id="CAJDYZ010011839">
    <property type="protein sequence ID" value="CAD1480140.1"/>
    <property type="molecule type" value="Genomic_DNA"/>
</dbReference>
<dbReference type="Proteomes" id="UP000752696">
    <property type="component" value="Unassembled WGS sequence"/>
</dbReference>
<comment type="caution">
    <text evidence="1">The sequence shown here is derived from an EMBL/GenBank/DDBJ whole genome shotgun (WGS) entry which is preliminary data.</text>
</comment>
<evidence type="ECO:0000313" key="2">
    <source>
        <dbReference type="Proteomes" id="UP000752696"/>
    </source>
</evidence>
<proteinExistence type="predicted"/>
<feature type="non-terminal residue" evidence="1">
    <location>
        <position position="90"/>
    </location>
</feature>
<dbReference type="Pfam" id="PF15684">
    <property type="entry name" value="AROS"/>
    <property type="match status" value="1"/>
</dbReference>
<accession>A0A6V7HJT6</accession>
<organism evidence="1 2">
    <name type="scientific">Heterotrigona itama</name>
    <dbReference type="NCBI Taxonomy" id="395501"/>
    <lineage>
        <taxon>Eukaryota</taxon>
        <taxon>Metazoa</taxon>
        <taxon>Ecdysozoa</taxon>
        <taxon>Arthropoda</taxon>
        <taxon>Hexapoda</taxon>
        <taxon>Insecta</taxon>
        <taxon>Pterygota</taxon>
        <taxon>Neoptera</taxon>
        <taxon>Endopterygota</taxon>
        <taxon>Hymenoptera</taxon>
        <taxon>Apocrita</taxon>
        <taxon>Aculeata</taxon>
        <taxon>Apoidea</taxon>
        <taxon>Anthophila</taxon>
        <taxon>Apidae</taxon>
        <taxon>Heterotrigona</taxon>
    </lineage>
</organism>